<evidence type="ECO:0000256" key="21">
    <source>
        <dbReference type="ARBA" id="ARBA00023154"/>
    </source>
</evidence>
<dbReference type="Gene3D" id="1.20.120.1320">
    <property type="entry name" value="Aspartokinase, catalytic domain"/>
    <property type="match status" value="1"/>
</dbReference>
<evidence type="ECO:0000256" key="10">
    <source>
        <dbReference type="ARBA" id="ARBA00022605"/>
    </source>
</evidence>
<dbReference type="InterPro" id="IPR045865">
    <property type="entry name" value="ACT-like_dom_sf"/>
</dbReference>
<dbReference type="AlphaFoldDB" id="A0A1L4D0G3"/>
<evidence type="ECO:0000256" key="20">
    <source>
        <dbReference type="ARBA" id="ARBA00023053"/>
    </source>
</evidence>
<dbReference type="InterPro" id="IPR005106">
    <property type="entry name" value="Asp/hSer_DH_NAD-bd"/>
</dbReference>
<evidence type="ECO:0000256" key="6">
    <source>
        <dbReference type="ARBA" id="ARBA00005139"/>
    </source>
</evidence>
<name>A0A1L4D0G3_9BACT</name>
<evidence type="ECO:0000256" key="27">
    <source>
        <dbReference type="ARBA" id="ARBA00049031"/>
    </source>
</evidence>
<dbReference type="SUPFAM" id="SSF53633">
    <property type="entry name" value="Carbamate kinase-like"/>
    <property type="match status" value="1"/>
</dbReference>
<evidence type="ECO:0000256" key="23">
    <source>
        <dbReference type="ARBA" id="ARBA00023268"/>
    </source>
</evidence>
<dbReference type="GO" id="GO:0009090">
    <property type="term" value="P:homoserine biosynthetic process"/>
    <property type="evidence" value="ECO:0007669"/>
    <property type="project" value="UniProtKB-ARBA"/>
</dbReference>
<keyword evidence="31" id="KW-1185">Reference proteome</keyword>
<dbReference type="GO" id="GO:0009086">
    <property type="term" value="P:methionine biosynthetic process"/>
    <property type="evidence" value="ECO:0007669"/>
    <property type="project" value="UniProtKB-KW"/>
</dbReference>
<comment type="pathway">
    <text evidence="4">Amino-acid biosynthesis; L-threonine biosynthesis; L-threonine from L-aspartate: step 3/5.</text>
</comment>
<keyword evidence="17" id="KW-0521">NADP</keyword>
<dbReference type="InterPro" id="IPR054352">
    <property type="entry name" value="ACT_Aspartokinase"/>
</dbReference>
<dbReference type="Pfam" id="PF22468">
    <property type="entry name" value="ACT_9"/>
    <property type="match status" value="2"/>
</dbReference>
<evidence type="ECO:0000256" key="11">
    <source>
        <dbReference type="ARBA" id="ARBA00022679"/>
    </source>
</evidence>
<comment type="catalytic activity">
    <reaction evidence="26">
        <text>L-homoserine + NADP(+) = L-aspartate 4-semialdehyde + NADPH + H(+)</text>
        <dbReference type="Rhea" id="RHEA:15761"/>
        <dbReference type="ChEBI" id="CHEBI:15378"/>
        <dbReference type="ChEBI" id="CHEBI:57476"/>
        <dbReference type="ChEBI" id="CHEBI:57783"/>
        <dbReference type="ChEBI" id="CHEBI:58349"/>
        <dbReference type="ChEBI" id="CHEBI:537519"/>
        <dbReference type="EC" id="1.1.1.3"/>
    </reaction>
    <physiologicalReaction direction="right-to-left" evidence="26">
        <dbReference type="Rhea" id="RHEA:15763"/>
    </physiologicalReaction>
</comment>
<keyword evidence="18" id="KW-0560">Oxidoreductase</keyword>
<comment type="similarity">
    <text evidence="8">In the N-terminal section; belongs to the aspartokinase family.</text>
</comment>
<dbReference type="UniPathway" id="UPA00051">
    <property type="reaction ID" value="UER00462"/>
</dbReference>
<comment type="catalytic activity">
    <reaction evidence="25">
        <text>L-aspartate + ATP = 4-phospho-L-aspartate + ADP</text>
        <dbReference type="Rhea" id="RHEA:23776"/>
        <dbReference type="ChEBI" id="CHEBI:29991"/>
        <dbReference type="ChEBI" id="CHEBI:30616"/>
        <dbReference type="ChEBI" id="CHEBI:57535"/>
        <dbReference type="ChEBI" id="CHEBI:456216"/>
        <dbReference type="EC" id="2.7.2.4"/>
    </reaction>
    <physiologicalReaction direction="left-to-right" evidence="25">
        <dbReference type="Rhea" id="RHEA:23777"/>
    </physiologicalReaction>
</comment>
<dbReference type="PROSITE" id="PS01042">
    <property type="entry name" value="HOMOSER_DHGENASE"/>
    <property type="match status" value="1"/>
</dbReference>
<evidence type="ECO:0000256" key="18">
    <source>
        <dbReference type="ARBA" id="ARBA00023002"/>
    </source>
</evidence>
<dbReference type="SUPFAM" id="SSF55021">
    <property type="entry name" value="ACT-like"/>
    <property type="match status" value="2"/>
</dbReference>
<dbReference type="PANTHER" id="PTHR43070">
    <property type="match status" value="1"/>
</dbReference>
<evidence type="ECO:0000256" key="13">
    <source>
        <dbReference type="ARBA" id="ARBA00022723"/>
    </source>
</evidence>
<protein>
    <submittedName>
        <fullName evidence="30">Bifunctional aspartate kinase/homoserine dehydrogenase I</fullName>
    </submittedName>
</protein>
<dbReference type="InterPro" id="IPR011147">
    <property type="entry name" value="Bifunc_Aspkin/hSer_DH"/>
</dbReference>
<comment type="pathway">
    <text evidence="2">Amino-acid biosynthesis; L-lysine biosynthesis via DAP pathway; (S)-tetrahydrodipicolinate from L-aspartate: step 1/4.</text>
</comment>
<keyword evidence="20" id="KW-0915">Sodium</keyword>
<sequence length="815" mass="90946">MEYFVHKFGGSNLKQSESFHKIKNVLSGHNEIIVVSALHGVTSALQNILNLAQEGKNYFNEIINIKNLHMEIINQFLFEEKKSAIIKTMIDNDVNILKNILTTVSQISSYSIEIQDYVLGFGEIWSAKILSSFLGIDKKVEFLNATKVLFTFHQNGIQFIDWEKSDIALQNFLKENTFDQLVITGFIASNSENKRTTLGRNGSDYSAAVFSKLLNSKSLTIWKDVNGIYSANPEKVKRAFPIPNLSYKEALELAYFGAKILHPRTIAPALEKNIPIFIKNIFNPDQKGTLISNQIIDDDKYLIKGVTCIEDISLFNIEGAGMIGVSGIAARIFQVIQNENISVILISQASSEYSICFAVSSEHEKKALKILKQNLEIELKRKQIEKISVNNNCSILAIVGDKMVGTLGIASRLCTTLSKANINISAIAQGSSERNISVVIDKKDIDRALNAVHSGFYLSDKKISIGIIGLGSVGSTFINQIQQAHENLKLKYNVDFSIMAIMNSKKMLLSENSINLSQWNAELNKSGIPSNIDYFINHLAGHNINQTVLIDCTASHEISNHYLKIIGKEIHIITPNKHANAGDFEYYKKIKELCLKKNTQYFYEATVCAGLPVINTIQDLIKTGDEIISIEGIISGTFSYIFNEMMKGRLFSEAVLEAKKRGYTEPDPREDLSGLDVARKLICLARELGFEVVFSDIQLTSLVPNHLKSCCVGEFLERLPECDAQMLPLMKQTSLKNEKLCYVGTIHKNGKLTVELSSYKQNHPFHRLQGTDNMLIIYSKRYHEQPLVIQGPGAGAEVTATGIFSDLLRLSSSLS</sequence>
<organism evidence="30 31">
    <name type="scientific">Silvanigrella aquatica</name>
    <dbReference type="NCBI Taxonomy" id="1915309"/>
    <lineage>
        <taxon>Bacteria</taxon>
        <taxon>Pseudomonadati</taxon>
        <taxon>Bdellovibrionota</taxon>
        <taxon>Oligoflexia</taxon>
        <taxon>Silvanigrellales</taxon>
        <taxon>Silvanigrellaceae</taxon>
        <taxon>Silvanigrella</taxon>
    </lineage>
</organism>
<keyword evidence="14" id="KW-0547">Nucleotide-binding</keyword>
<evidence type="ECO:0000256" key="25">
    <source>
        <dbReference type="ARBA" id="ARBA00048561"/>
    </source>
</evidence>
<dbReference type="GO" id="GO:0004072">
    <property type="term" value="F:aspartate kinase activity"/>
    <property type="evidence" value="ECO:0007669"/>
    <property type="project" value="UniProtKB-EC"/>
</dbReference>
<dbReference type="CDD" id="cd04922">
    <property type="entry name" value="ACT_AKi-HSDH-ThrA_2"/>
    <property type="match status" value="1"/>
</dbReference>
<comment type="pathway">
    <text evidence="3">Amino-acid biosynthesis; L-methionine biosynthesis via de novo pathway; L-homoserine from L-aspartate: step 1/3.</text>
</comment>
<dbReference type="PANTHER" id="PTHR43070:SF5">
    <property type="entry name" value="HOMOSERINE DEHYDROGENASE"/>
    <property type="match status" value="1"/>
</dbReference>
<comment type="subunit">
    <text evidence="9">Homotetramer.</text>
</comment>
<keyword evidence="13" id="KW-0479">Metal-binding</keyword>
<dbReference type="SUPFAM" id="SSF55347">
    <property type="entry name" value="Glyceraldehyde-3-phosphate dehydrogenase-like, C-terminal domain"/>
    <property type="match status" value="1"/>
</dbReference>
<dbReference type="Pfam" id="PF00742">
    <property type="entry name" value="Homoserine_dh"/>
    <property type="match status" value="1"/>
</dbReference>
<dbReference type="InterPro" id="IPR036291">
    <property type="entry name" value="NAD(P)-bd_dom_sf"/>
</dbReference>
<comment type="catalytic activity">
    <reaction evidence="27">
        <text>L-homoserine + NAD(+) = L-aspartate 4-semialdehyde + NADH + H(+)</text>
        <dbReference type="Rhea" id="RHEA:15757"/>
        <dbReference type="ChEBI" id="CHEBI:15378"/>
        <dbReference type="ChEBI" id="CHEBI:57476"/>
        <dbReference type="ChEBI" id="CHEBI:57540"/>
        <dbReference type="ChEBI" id="CHEBI:57945"/>
        <dbReference type="ChEBI" id="CHEBI:537519"/>
        <dbReference type="EC" id="1.1.1.3"/>
    </reaction>
    <physiologicalReaction direction="right-to-left" evidence="27">
        <dbReference type="Rhea" id="RHEA:15759"/>
    </physiologicalReaction>
</comment>
<dbReference type="InterPro" id="IPR049638">
    <property type="entry name" value="AK-HD"/>
</dbReference>
<evidence type="ECO:0000256" key="19">
    <source>
        <dbReference type="ARBA" id="ARBA00023027"/>
    </source>
</evidence>
<feature type="domain" description="ACT" evidence="29">
    <location>
        <begin position="317"/>
        <end position="389"/>
    </location>
</feature>
<evidence type="ECO:0000256" key="3">
    <source>
        <dbReference type="ARBA" id="ARBA00004986"/>
    </source>
</evidence>
<evidence type="ECO:0000256" key="1">
    <source>
        <dbReference type="ARBA" id="ARBA00001920"/>
    </source>
</evidence>
<comment type="cofactor">
    <cofactor evidence="1">
        <name>a metal cation</name>
        <dbReference type="ChEBI" id="CHEBI:25213"/>
    </cofactor>
</comment>
<keyword evidence="21" id="KW-0457">Lysine biosynthesis</keyword>
<evidence type="ECO:0000256" key="2">
    <source>
        <dbReference type="ARBA" id="ARBA00004766"/>
    </source>
</evidence>
<dbReference type="NCBIfam" id="NF006959">
    <property type="entry name" value="PRK09436.1"/>
    <property type="match status" value="1"/>
</dbReference>
<dbReference type="UniPathway" id="UPA00034">
    <property type="reaction ID" value="UER00015"/>
</dbReference>
<dbReference type="CDD" id="cd04921">
    <property type="entry name" value="ACT_AKi-HSDH-ThrA-like_1"/>
    <property type="match status" value="1"/>
</dbReference>
<dbReference type="GO" id="GO:0005524">
    <property type="term" value="F:ATP binding"/>
    <property type="evidence" value="ECO:0007669"/>
    <property type="project" value="UniProtKB-KW"/>
</dbReference>
<dbReference type="InterPro" id="IPR042199">
    <property type="entry name" value="AsparK_Bifunc_asparK/hSer_DH"/>
</dbReference>
<accession>A0A1L4D0G3</accession>
<evidence type="ECO:0000256" key="5">
    <source>
        <dbReference type="ARBA" id="ARBA00005062"/>
    </source>
</evidence>
<keyword evidence="11" id="KW-0808">Transferase</keyword>
<keyword evidence="15 30" id="KW-0418">Kinase</keyword>
<evidence type="ECO:0000256" key="8">
    <source>
        <dbReference type="ARBA" id="ARBA00010046"/>
    </source>
</evidence>
<evidence type="ECO:0000256" key="16">
    <source>
        <dbReference type="ARBA" id="ARBA00022840"/>
    </source>
</evidence>
<dbReference type="InterPro" id="IPR019811">
    <property type="entry name" value="HDH_CS"/>
</dbReference>
<dbReference type="NCBIfam" id="TIGR00657">
    <property type="entry name" value="asp_kinases"/>
    <property type="match status" value="1"/>
</dbReference>
<comment type="similarity">
    <text evidence="7">In the C-terminal section; belongs to the homoserine dehydrogenase family.</text>
</comment>
<dbReference type="InterPro" id="IPR036393">
    <property type="entry name" value="AceGlu_kinase-like_sf"/>
</dbReference>
<comment type="pathway">
    <text evidence="5">Amino-acid biosynthesis; L-methionine biosynthesis via de novo pathway; L-homoserine from L-aspartate: step 3/3.</text>
</comment>
<dbReference type="InterPro" id="IPR002912">
    <property type="entry name" value="ACT_dom"/>
</dbReference>
<keyword evidence="22" id="KW-0486">Methionine biosynthesis</keyword>
<dbReference type="Pfam" id="PF03447">
    <property type="entry name" value="NAD_binding_3"/>
    <property type="match status" value="1"/>
</dbReference>
<evidence type="ECO:0000256" key="9">
    <source>
        <dbReference type="ARBA" id="ARBA00011881"/>
    </source>
</evidence>
<evidence type="ECO:0000256" key="15">
    <source>
        <dbReference type="ARBA" id="ARBA00022777"/>
    </source>
</evidence>
<evidence type="ECO:0000256" key="26">
    <source>
        <dbReference type="ARBA" id="ARBA00048841"/>
    </source>
</evidence>
<dbReference type="GO" id="GO:0050661">
    <property type="term" value="F:NADP binding"/>
    <property type="evidence" value="ECO:0007669"/>
    <property type="project" value="InterPro"/>
</dbReference>
<keyword evidence="19" id="KW-0520">NAD</keyword>
<evidence type="ECO:0000256" key="7">
    <source>
        <dbReference type="ARBA" id="ARBA00007952"/>
    </source>
</evidence>
<dbReference type="PIRSF" id="PIRSF000727">
    <property type="entry name" value="ThrA"/>
    <property type="match status" value="1"/>
</dbReference>
<proteinExistence type="inferred from homology"/>
<dbReference type="OrthoDB" id="9799110at2"/>
<dbReference type="STRING" id="1915309.AXG55_07200"/>
<evidence type="ECO:0000256" key="4">
    <source>
        <dbReference type="ARBA" id="ARBA00005056"/>
    </source>
</evidence>
<dbReference type="Gene3D" id="3.40.1160.10">
    <property type="entry name" value="Acetylglutamate kinase-like"/>
    <property type="match status" value="1"/>
</dbReference>
<dbReference type="UniPathway" id="UPA00050">
    <property type="reaction ID" value="UER00063"/>
</dbReference>
<evidence type="ECO:0000256" key="28">
    <source>
        <dbReference type="SAM" id="Coils"/>
    </source>
</evidence>
<dbReference type="FunFam" id="3.30.360.10:FF:000006">
    <property type="entry name" value="Bifunctional aspartokinase/homoserine dehydrogenase"/>
    <property type="match status" value="1"/>
</dbReference>
<keyword evidence="28" id="KW-0175">Coiled coil</keyword>
<dbReference type="InterPro" id="IPR001048">
    <property type="entry name" value="Asp/Glu/Uridylate_kinase"/>
</dbReference>
<keyword evidence="12" id="KW-0791">Threonine biosynthesis</keyword>
<evidence type="ECO:0000256" key="17">
    <source>
        <dbReference type="ARBA" id="ARBA00022857"/>
    </source>
</evidence>
<dbReference type="PROSITE" id="PS51671">
    <property type="entry name" value="ACT"/>
    <property type="match status" value="2"/>
</dbReference>
<evidence type="ECO:0000259" key="29">
    <source>
        <dbReference type="PROSITE" id="PS51671"/>
    </source>
</evidence>
<dbReference type="FunFam" id="3.40.50.720:FF:000083">
    <property type="entry name" value="Bifunctional aspartokinase/homoserine dehydrogenase"/>
    <property type="match status" value="1"/>
</dbReference>
<dbReference type="Gene3D" id="3.30.360.10">
    <property type="entry name" value="Dihydrodipicolinate Reductase, domain 2"/>
    <property type="match status" value="1"/>
</dbReference>
<dbReference type="GO" id="GO:0009088">
    <property type="term" value="P:threonine biosynthetic process"/>
    <property type="evidence" value="ECO:0007669"/>
    <property type="project" value="UniProtKB-UniPathway"/>
</dbReference>
<evidence type="ECO:0000256" key="12">
    <source>
        <dbReference type="ARBA" id="ARBA00022697"/>
    </source>
</evidence>
<feature type="domain" description="ACT" evidence="29">
    <location>
        <begin position="398"/>
        <end position="475"/>
    </location>
</feature>
<comment type="pathway">
    <text evidence="6">Amino-acid biosynthesis; L-threonine biosynthesis; L-threonine from L-aspartate: step 1/5.</text>
</comment>
<dbReference type="GO" id="GO:0004412">
    <property type="term" value="F:homoserine dehydrogenase activity"/>
    <property type="evidence" value="ECO:0007669"/>
    <property type="project" value="UniProtKB-EC"/>
</dbReference>
<dbReference type="Gene3D" id="3.40.50.720">
    <property type="entry name" value="NAD(P)-binding Rossmann-like Domain"/>
    <property type="match status" value="1"/>
</dbReference>
<dbReference type="Pfam" id="PF00696">
    <property type="entry name" value="AA_kinase"/>
    <property type="match status" value="1"/>
</dbReference>
<dbReference type="GO" id="GO:0046872">
    <property type="term" value="F:metal ion binding"/>
    <property type="evidence" value="ECO:0007669"/>
    <property type="project" value="UniProtKB-KW"/>
</dbReference>
<dbReference type="KEGG" id="saqi:AXG55_07200"/>
<dbReference type="FunFam" id="3.30.2130.10:FF:000001">
    <property type="entry name" value="Bifunctional aspartokinase/homoserine dehydrogenase"/>
    <property type="match status" value="1"/>
</dbReference>
<evidence type="ECO:0000256" key="14">
    <source>
        <dbReference type="ARBA" id="ARBA00022741"/>
    </source>
</evidence>
<dbReference type="RefSeq" id="WP_148697444.1">
    <property type="nucleotide sequence ID" value="NZ_CP017834.1"/>
</dbReference>
<gene>
    <name evidence="30" type="ORF">AXG55_07200</name>
</gene>
<dbReference type="InterPro" id="IPR001342">
    <property type="entry name" value="HDH_cat"/>
</dbReference>
<keyword evidence="23" id="KW-0511">Multifunctional enzyme</keyword>
<dbReference type="InterPro" id="IPR001341">
    <property type="entry name" value="Asp_kinase"/>
</dbReference>
<dbReference type="GO" id="GO:0009089">
    <property type="term" value="P:lysine biosynthetic process via diaminopimelate"/>
    <property type="evidence" value="ECO:0007669"/>
    <property type="project" value="UniProtKB-UniPathway"/>
</dbReference>
<feature type="coiled-coil region" evidence="28">
    <location>
        <begin position="358"/>
        <end position="392"/>
    </location>
</feature>
<evidence type="ECO:0000313" key="31">
    <source>
        <dbReference type="Proteomes" id="UP000184731"/>
    </source>
</evidence>
<dbReference type="NCBIfam" id="NF007003">
    <property type="entry name" value="PRK09466.1"/>
    <property type="match status" value="1"/>
</dbReference>
<evidence type="ECO:0000256" key="24">
    <source>
        <dbReference type="ARBA" id="ARBA00044938"/>
    </source>
</evidence>
<dbReference type="Gene3D" id="3.30.2130.10">
    <property type="entry name" value="VC0802-like"/>
    <property type="match status" value="1"/>
</dbReference>
<dbReference type="EMBL" id="CP017834">
    <property type="protein sequence ID" value="APJ03702.1"/>
    <property type="molecule type" value="Genomic_DNA"/>
</dbReference>
<dbReference type="Proteomes" id="UP000184731">
    <property type="component" value="Chromosome"/>
</dbReference>
<dbReference type="CDD" id="cd04243">
    <property type="entry name" value="AAK_AK-HSDH-like"/>
    <property type="match status" value="1"/>
</dbReference>
<keyword evidence="10" id="KW-0028">Amino-acid biosynthesis</keyword>
<comment type="function">
    <text evidence="24">Bifunctional aspartate kinase and homoserine dehydrogenase that catalyzes the first and the third steps toward the synthesis of lysine, methionine and threonine from aspartate.</text>
</comment>
<reference evidence="30 31" key="1">
    <citation type="submission" date="2016-10" db="EMBL/GenBank/DDBJ databases">
        <title>Silvanigrella aquatica sp. nov., isolated from a freshwater lake located in the Black Forest, Germany, description of Silvanigrellaceae fam. nov., Silvanigrellales ord. nov., reclassification of the order Bdellovibrionales in the class Oligoflexia, reclassification of the families Bacteriovoracaceae and Halobacteriovoraceae in the new order Bacteriovoracales ord. nov., and reclassification of the family Pseudobacteriovoracaceae in the order Oligoflexiales.</title>
        <authorList>
            <person name="Hahn M.W."/>
            <person name="Schmidt J."/>
            <person name="Koll U."/>
            <person name="Rohde M."/>
            <person name="Verbag S."/>
            <person name="Pitt A."/>
            <person name="Nakai R."/>
            <person name="Naganuma T."/>
            <person name="Lang E."/>
        </authorList>
    </citation>
    <scope>NUCLEOTIDE SEQUENCE [LARGE SCALE GENOMIC DNA]</scope>
    <source>
        <strain evidence="30 31">MWH-Nonnen-W8red</strain>
    </source>
</reference>
<evidence type="ECO:0000313" key="30">
    <source>
        <dbReference type="EMBL" id="APJ03702.1"/>
    </source>
</evidence>
<dbReference type="SUPFAM" id="SSF51735">
    <property type="entry name" value="NAD(P)-binding Rossmann-fold domains"/>
    <property type="match status" value="1"/>
</dbReference>
<evidence type="ECO:0000256" key="22">
    <source>
        <dbReference type="ARBA" id="ARBA00023167"/>
    </source>
</evidence>
<keyword evidence="16" id="KW-0067">ATP-binding</keyword>